<keyword evidence="13 14" id="KW-0472">Membrane</keyword>
<keyword evidence="18" id="KW-1185">Reference proteome</keyword>
<keyword evidence="11 14" id="KW-1133">Transmembrane helix</keyword>
<dbReference type="GO" id="GO:0016301">
    <property type="term" value="F:kinase activity"/>
    <property type="evidence" value="ECO:0007669"/>
    <property type="project" value="UniProtKB-KW"/>
</dbReference>
<accession>A0ABW9ZXP4</accession>
<evidence type="ECO:0000256" key="9">
    <source>
        <dbReference type="ARBA" id="ARBA00022777"/>
    </source>
</evidence>
<evidence type="ECO:0000256" key="8">
    <source>
        <dbReference type="ARBA" id="ARBA00022741"/>
    </source>
</evidence>
<dbReference type="CDD" id="cd06225">
    <property type="entry name" value="HAMP"/>
    <property type="match status" value="1"/>
</dbReference>
<proteinExistence type="predicted"/>
<dbReference type="Proteomes" id="UP000753802">
    <property type="component" value="Unassembled WGS sequence"/>
</dbReference>
<feature type="transmembrane region" description="Helical" evidence="14">
    <location>
        <begin position="161"/>
        <end position="179"/>
    </location>
</feature>
<dbReference type="InterPro" id="IPR003661">
    <property type="entry name" value="HisK_dim/P_dom"/>
</dbReference>
<evidence type="ECO:0000313" key="17">
    <source>
        <dbReference type="EMBL" id="NCI49626.1"/>
    </source>
</evidence>
<keyword evidence="9 17" id="KW-0418">Kinase</keyword>
<dbReference type="SUPFAM" id="SSF47384">
    <property type="entry name" value="Homodimeric domain of signal transducing histidine kinase"/>
    <property type="match status" value="1"/>
</dbReference>
<keyword evidence="7 14" id="KW-0812">Transmembrane</keyword>
<gene>
    <name evidence="17" type="ORF">GWC95_06815</name>
</gene>
<evidence type="ECO:0000256" key="3">
    <source>
        <dbReference type="ARBA" id="ARBA00012438"/>
    </source>
</evidence>
<evidence type="ECO:0000256" key="1">
    <source>
        <dbReference type="ARBA" id="ARBA00000085"/>
    </source>
</evidence>
<keyword evidence="6" id="KW-0808">Transferase</keyword>
<dbReference type="PANTHER" id="PTHR45528">
    <property type="entry name" value="SENSOR HISTIDINE KINASE CPXA"/>
    <property type="match status" value="1"/>
</dbReference>
<dbReference type="InterPro" id="IPR036890">
    <property type="entry name" value="HATPase_C_sf"/>
</dbReference>
<reference evidence="17 18" key="1">
    <citation type="submission" date="2020-01" db="EMBL/GenBank/DDBJ databases">
        <title>Genome analysis.</title>
        <authorList>
            <person name="Wu S."/>
            <person name="Wang G."/>
        </authorList>
    </citation>
    <scope>NUCLEOTIDE SEQUENCE [LARGE SCALE GENOMIC DNA]</scope>
    <source>
        <strain evidence="17 18">SYL130</strain>
    </source>
</reference>
<dbReference type="EC" id="2.7.13.3" evidence="3"/>
<evidence type="ECO:0000256" key="4">
    <source>
        <dbReference type="ARBA" id="ARBA00022475"/>
    </source>
</evidence>
<dbReference type="Gene3D" id="6.10.340.10">
    <property type="match status" value="1"/>
</dbReference>
<dbReference type="InterPro" id="IPR003594">
    <property type="entry name" value="HATPase_dom"/>
</dbReference>
<comment type="caution">
    <text evidence="17">The sequence shown here is derived from an EMBL/GenBank/DDBJ whole genome shotgun (WGS) entry which is preliminary data.</text>
</comment>
<feature type="domain" description="HAMP" evidence="16">
    <location>
        <begin position="181"/>
        <end position="234"/>
    </location>
</feature>
<dbReference type="Pfam" id="PF00512">
    <property type="entry name" value="HisKA"/>
    <property type="match status" value="1"/>
</dbReference>
<dbReference type="Gene3D" id="3.30.565.10">
    <property type="entry name" value="Histidine kinase-like ATPase, C-terminal domain"/>
    <property type="match status" value="1"/>
</dbReference>
<evidence type="ECO:0000259" key="15">
    <source>
        <dbReference type="PROSITE" id="PS50109"/>
    </source>
</evidence>
<dbReference type="EMBL" id="JAACJS010000011">
    <property type="protein sequence ID" value="NCI49626.1"/>
    <property type="molecule type" value="Genomic_DNA"/>
</dbReference>
<dbReference type="InterPro" id="IPR005467">
    <property type="entry name" value="His_kinase_dom"/>
</dbReference>
<dbReference type="SMART" id="SM00304">
    <property type="entry name" value="HAMP"/>
    <property type="match status" value="1"/>
</dbReference>
<dbReference type="InterPro" id="IPR050398">
    <property type="entry name" value="HssS/ArlS-like"/>
</dbReference>
<comment type="catalytic activity">
    <reaction evidence="1">
        <text>ATP + protein L-histidine = ADP + protein N-phospho-L-histidine.</text>
        <dbReference type="EC" id="2.7.13.3"/>
    </reaction>
</comment>
<keyword evidence="5" id="KW-0597">Phosphoprotein</keyword>
<evidence type="ECO:0000256" key="12">
    <source>
        <dbReference type="ARBA" id="ARBA00023012"/>
    </source>
</evidence>
<keyword evidence="10" id="KW-0067">ATP-binding</keyword>
<evidence type="ECO:0000256" key="10">
    <source>
        <dbReference type="ARBA" id="ARBA00022840"/>
    </source>
</evidence>
<comment type="subcellular location">
    <subcellularLocation>
        <location evidence="2">Cell membrane</location>
        <topology evidence="2">Multi-pass membrane protein</topology>
    </subcellularLocation>
</comment>
<evidence type="ECO:0000313" key="18">
    <source>
        <dbReference type="Proteomes" id="UP000753802"/>
    </source>
</evidence>
<organism evidence="17 18">
    <name type="scientific">Sediminibacterium roseum</name>
    <dbReference type="NCBI Taxonomy" id="1978412"/>
    <lineage>
        <taxon>Bacteria</taxon>
        <taxon>Pseudomonadati</taxon>
        <taxon>Bacteroidota</taxon>
        <taxon>Chitinophagia</taxon>
        <taxon>Chitinophagales</taxon>
        <taxon>Chitinophagaceae</taxon>
        <taxon>Sediminibacterium</taxon>
    </lineage>
</organism>
<evidence type="ECO:0000256" key="13">
    <source>
        <dbReference type="ARBA" id="ARBA00023136"/>
    </source>
</evidence>
<dbReference type="RefSeq" id="WP_161817938.1">
    <property type="nucleotide sequence ID" value="NZ_JAACJS010000011.1"/>
</dbReference>
<feature type="transmembrane region" description="Helical" evidence="14">
    <location>
        <begin position="6"/>
        <end position="30"/>
    </location>
</feature>
<evidence type="ECO:0000256" key="11">
    <source>
        <dbReference type="ARBA" id="ARBA00022989"/>
    </source>
</evidence>
<dbReference type="CDD" id="cd00082">
    <property type="entry name" value="HisKA"/>
    <property type="match status" value="1"/>
</dbReference>
<protein>
    <recommendedName>
        <fullName evidence="3">histidine kinase</fullName>
        <ecNumber evidence="3">2.7.13.3</ecNumber>
    </recommendedName>
</protein>
<dbReference type="Pfam" id="PF00672">
    <property type="entry name" value="HAMP"/>
    <property type="match status" value="1"/>
</dbReference>
<dbReference type="PROSITE" id="PS50109">
    <property type="entry name" value="HIS_KIN"/>
    <property type="match status" value="1"/>
</dbReference>
<dbReference type="InterPro" id="IPR036097">
    <property type="entry name" value="HisK_dim/P_sf"/>
</dbReference>
<dbReference type="SUPFAM" id="SSF55874">
    <property type="entry name" value="ATPase domain of HSP90 chaperone/DNA topoisomerase II/histidine kinase"/>
    <property type="match status" value="1"/>
</dbReference>
<dbReference type="SUPFAM" id="SSF158472">
    <property type="entry name" value="HAMP domain-like"/>
    <property type="match status" value="1"/>
</dbReference>
<evidence type="ECO:0000256" key="6">
    <source>
        <dbReference type="ARBA" id="ARBA00022679"/>
    </source>
</evidence>
<dbReference type="PANTHER" id="PTHR45528:SF1">
    <property type="entry name" value="SENSOR HISTIDINE KINASE CPXA"/>
    <property type="match status" value="1"/>
</dbReference>
<evidence type="ECO:0000256" key="14">
    <source>
        <dbReference type="SAM" id="Phobius"/>
    </source>
</evidence>
<keyword evidence="4" id="KW-1003">Cell membrane</keyword>
<evidence type="ECO:0000259" key="16">
    <source>
        <dbReference type="PROSITE" id="PS50885"/>
    </source>
</evidence>
<dbReference type="Pfam" id="PF02518">
    <property type="entry name" value="HATPase_c"/>
    <property type="match status" value="1"/>
</dbReference>
<name>A0ABW9ZXP4_9BACT</name>
<keyword evidence="8" id="KW-0547">Nucleotide-binding</keyword>
<sequence length="460" mass="51170">MKVRYKITAAFVLFTVTLLAALCILTYYITDKQQQRDFYKRMHNRTSTVASLLAKLPSSSGYAFLSKLDSATNSNSLSRLTLSVYDDSGKSIYHFSRLPGDTFSVDPSLLTDARQFGTSSSSIGERQLLAVHYNHAKPITILISSIDENGSKNLSELTKTLSLAFLAAIAFTFLIGWIFSAELLRPVDKIATTVNNISANNIENRLPESTVNDEWNKLAVTFNNLLQRLQDSFELQGRFISNASHELSTPLTAVSNQIDVILQKSRTNEEYLEVLHSVRDDVQHMSALTQQLLNIARTTRGGVVNTESTRVDEILMELPSLLKKIAPNYTAKLLFDELPENEKLCMIDGNYELLLSAFRNLAENGCKYAPDHAVNISLSFTGSRITIRFSNAYQSLRPDEVDKIFQPFQRGSNAANERGYGLGLSLTRRIILLHKGEIKAAIEKENMVISVVLPSAAGGN</sequence>
<keyword evidence="12" id="KW-0902">Two-component regulatory system</keyword>
<dbReference type="PROSITE" id="PS50885">
    <property type="entry name" value="HAMP"/>
    <property type="match status" value="1"/>
</dbReference>
<dbReference type="InterPro" id="IPR003660">
    <property type="entry name" value="HAMP_dom"/>
</dbReference>
<feature type="domain" description="Histidine kinase" evidence="15">
    <location>
        <begin position="242"/>
        <end position="457"/>
    </location>
</feature>
<evidence type="ECO:0000256" key="7">
    <source>
        <dbReference type="ARBA" id="ARBA00022692"/>
    </source>
</evidence>
<dbReference type="SMART" id="SM00387">
    <property type="entry name" value="HATPase_c"/>
    <property type="match status" value="1"/>
</dbReference>
<evidence type="ECO:0000256" key="5">
    <source>
        <dbReference type="ARBA" id="ARBA00022553"/>
    </source>
</evidence>
<dbReference type="Gene3D" id="1.10.287.130">
    <property type="match status" value="1"/>
</dbReference>
<dbReference type="SMART" id="SM00388">
    <property type="entry name" value="HisKA"/>
    <property type="match status" value="1"/>
</dbReference>
<evidence type="ECO:0000256" key="2">
    <source>
        <dbReference type="ARBA" id="ARBA00004651"/>
    </source>
</evidence>